<dbReference type="GO" id="GO:0030246">
    <property type="term" value="F:carbohydrate binding"/>
    <property type="evidence" value="ECO:0007669"/>
    <property type="project" value="UniProtKB-KW"/>
</dbReference>
<keyword evidence="10 17" id="KW-0547">Nucleotide-binding</keyword>
<dbReference type="GO" id="GO:0002229">
    <property type="term" value="P:defense response to oomycetes"/>
    <property type="evidence" value="ECO:0007669"/>
    <property type="project" value="UniProtKB-ARBA"/>
</dbReference>
<evidence type="ECO:0000256" key="18">
    <source>
        <dbReference type="SAM" id="MobiDB-lite"/>
    </source>
</evidence>
<feature type="signal peptide" evidence="20">
    <location>
        <begin position="1"/>
        <end position="31"/>
    </location>
</feature>
<keyword evidence="12 17" id="KW-0067">ATP-binding</keyword>
<name>A0A6J1C7D9_MOMCH</name>
<dbReference type="InterPro" id="IPR017441">
    <property type="entry name" value="Protein_kinase_ATP_BS"/>
</dbReference>
<evidence type="ECO:0000256" key="2">
    <source>
        <dbReference type="ARBA" id="ARBA00007606"/>
    </source>
</evidence>
<comment type="similarity">
    <text evidence="3">In the N-terminal section; belongs to the leguminous lectin family.</text>
</comment>
<sequence length="693" mass="76647">MCSESSDYPVKSCLLLLLLLICTFFFHCCSSANFSFSSFPDLTNITLVNSASRGTVLNHPSLRLTDNQIGGSIANDTGRAFFSEPIQLWDPTTNITADFTTYFEFVILFSNGRPNASAGGIAFFIASENSTSPPLNSGGGWLGLFNQSNDDNPSNQMVAVEFDIFRDPWDPSDNHVGVDVNSIVSVANRTWSNTMVSGDILGARITYNGTSRRLDVTLKDPQVPNESITLNLTDIPIDLKEILPPRVIVGFSASTGQWIPIQAIRSWNFTSSLDLIVETGNGGGKSNWWIVGLVIGLVGLVSLSGLLFGIWWRRNRRKLKEREEGDDDDFEDDEEIGMVNTVDEDIKGTGPKRFAYKELFKATNNFCEEGKLGQGGFGGVYKGFVAELNMEIAAKKISSNSRQGKKEYISEVNIISRLRHRNLVQLVGYSHERGNFLLVYEYMPNGSLDFHLFGKKPRIPWPIRFKIAHGIASALLYLHEEWEQCVVHRDIKSSNIMLDSNFNAKVGDFGLARLVDHGLRSPTTVVAGTMGYLAPESLLTSKASKESDVFSFGVVALEIACGRKAVEHHEEEAKISLVSWVWGLYGQGRIIEGADKALNGEFSQEEMVCLMTVGLWCAHPDHNLRASIRQAIQVLNFEAPLPNLPTYMPVPMFYAPSVANQNPFSYTYSTTNTNSQLSQQSDTSQPVSSKSSL</sequence>
<evidence type="ECO:0000256" key="19">
    <source>
        <dbReference type="SAM" id="Phobius"/>
    </source>
</evidence>
<dbReference type="InterPro" id="IPR050528">
    <property type="entry name" value="L-type_Lectin-RKs"/>
</dbReference>
<dbReference type="GO" id="GO:0005524">
    <property type="term" value="F:ATP binding"/>
    <property type="evidence" value="ECO:0007669"/>
    <property type="project" value="UniProtKB-UniRule"/>
</dbReference>
<keyword evidence="13 19" id="KW-1133">Transmembrane helix</keyword>
<dbReference type="OrthoDB" id="4062651at2759"/>
<comment type="subcellular location">
    <subcellularLocation>
        <location evidence="1">Cell membrane</location>
        <topology evidence="1">Single-pass type I membrane protein</topology>
    </subcellularLocation>
</comment>
<gene>
    <name evidence="23" type="primary">LOC111008084</name>
</gene>
<keyword evidence="5" id="KW-1003">Cell membrane</keyword>
<dbReference type="GO" id="GO:0004672">
    <property type="term" value="F:protein kinase activity"/>
    <property type="evidence" value="ECO:0007669"/>
    <property type="project" value="InterPro"/>
</dbReference>
<accession>A0A6J1C7D9</accession>
<evidence type="ECO:0000256" key="14">
    <source>
        <dbReference type="ARBA" id="ARBA00023136"/>
    </source>
</evidence>
<evidence type="ECO:0000256" key="12">
    <source>
        <dbReference type="ARBA" id="ARBA00022840"/>
    </source>
</evidence>
<keyword evidence="9" id="KW-0430">Lectin</keyword>
<keyword evidence="16" id="KW-0325">Glycoprotein</keyword>
<dbReference type="SUPFAM" id="SSF49899">
    <property type="entry name" value="Concanavalin A-like lectins/glucanases"/>
    <property type="match status" value="1"/>
</dbReference>
<dbReference type="RefSeq" id="XP_022136353.1">
    <property type="nucleotide sequence ID" value="XM_022280661.1"/>
</dbReference>
<comment type="similarity">
    <text evidence="4">In the C-terminal section; belongs to the protein kinase superfamily. Ser/Thr protein kinase family.</text>
</comment>
<keyword evidence="11" id="KW-0418">Kinase</keyword>
<evidence type="ECO:0000256" key="20">
    <source>
        <dbReference type="SAM" id="SignalP"/>
    </source>
</evidence>
<dbReference type="AlphaFoldDB" id="A0A6J1C7D9"/>
<dbReference type="CDD" id="cd06899">
    <property type="entry name" value="lectin_legume_LecRK_Arcelin_ConA"/>
    <property type="match status" value="1"/>
</dbReference>
<dbReference type="InterPro" id="IPR013320">
    <property type="entry name" value="ConA-like_dom_sf"/>
</dbReference>
<dbReference type="Pfam" id="PF00139">
    <property type="entry name" value="Lectin_legB"/>
    <property type="match status" value="1"/>
</dbReference>
<dbReference type="FunFam" id="3.30.200.20:FF:000168">
    <property type="entry name" value="L-type lectin-domain containing receptor kinase IX.1"/>
    <property type="match status" value="1"/>
</dbReference>
<evidence type="ECO:0000256" key="4">
    <source>
        <dbReference type="ARBA" id="ARBA00010217"/>
    </source>
</evidence>
<dbReference type="PROSITE" id="PS00107">
    <property type="entry name" value="PROTEIN_KINASE_ATP"/>
    <property type="match status" value="1"/>
</dbReference>
<evidence type="ECO:0000256" key="13">
    <source>
        <dbReference type="ARBA" id="ARBA00022989"/>
    </source>
</evidence>
<dbReference type="Gene3D" id="2.60.120.200">
    <property type="match status" value="1"/>
</dbReference>
<feature type="region of interest" description="Disordered" evidence="18">
    <location>
        <begin position="670"/>
        <end position="693"/>
    </location>
</feature>
<dbReference type="InterPro" id="IPR001220">
    <property type="entry name" value="Legume_lectin_dom"/>
</dbReference>
<evidence type="ECO:0000256" key="10">
    <source>
        <dbReference type="ARBA" id="ARBA00022741"/>
    </source>
</evidence>
<feature type="compositionally biased region" description="Low complexity" evidence="18">
    <location>
        <begin position="670"/>
        <end position="685"/>
    </location>
</feature>
<comment type="similarity">
    <text evidence="2">Belongs to the leguminous lectin family.</text>
</comment>
<keyword evidence="8 20" id="KW-0732">Signal</keyword>
<protein>
    <submittedName>
        <fullName evidence="23">L-type lectin-domain containing receptor kinase IX.1-like</fullName>
    </submittedName>
</protein>
<evidence type="ECO:0000256" key="15">
    <source>
        <dbReference type="ARBA" id="ARBA00023170"/>
    </source>
</evidence>
<evidence type="ECO:0000256" key="6">
    <source>
        <dbReference type="ARBA" id="ARBA00022679"/>
    </source>
</evidence>
<dbReference type="InterPro" id="IPR011009">
    <property type="entry name" value="Kinase-like_dom_sf"/>
</dbReference>
<dbReference type="PANTHER" id="PTHR27007">
    <property type="match status" value="1"/>
</dbReference>
<dbReference type="SMART" id="SM00220">
    <property type="entry name" value="S_TKc"/>
    <property type="match status" value="1"/>
</dbReference>
<evidence type="ECO:0000313" key="22">
    <source>
        <dbReference type="Proteomes" id="UP000504603"/>
    </source>
</evidence>
<keyword evidence="14 19" id="KW-0472">Membrane</keyword>
<dbReference type="InterPro" id="IPR000719">
    <property type="entry name" value="Prot_kinase_dom"/>
</dbReference>
<evidence type="ECO:0000256" key="17">
    <source>
        <dbReference type="PROSITE-ProRule" id="PRU10141"/>
    </source>
</evidence>
<evidence type="ECO:0000256" key="16">
    <source>
        <dbReference type="ARBA" id="ARBA00023180"/>
    </source>
</evidence>
<dbReference type="GeneID" id="111008084"/>
<feature type="chain" id="PRO_5026786288" evidence="20">
    <location>
        <begin position="32"/>
        <end position="693"/>
    </location>
</feature>
<evidence type="ECO:0000259" key="21">
    <source>
        <dbReference type="PROSITE" id="PS50011"/>
    </source>
</evidence>
<evidence type="ECO:0000256" key="3">
    <source>
        <dbReference type="ARBA" id="ARBA00008536"/>
    </source>
</evidence>
<dbReference type="InterPro" id="IPR008271">
    <property type="entry name" value="Ser/Thr_kinase_AS"/>
</dbReference>
<keyword evidence="15" id="KW-0675">Receptor</keyword>
<dbReference type="SUPFAM" id="SSF56112">
    <property type="entry name" value="Protein kinase-like (PK-like)"/>
    <property type="match status" value="1"/>
</dbReference>
<evidence type="ECO:0000256" key="1">
    <source>
        <dbReference type="ARBA" id="ARBA00004251"/>
    </source>
</evidence>
<feature type="transmembrane region" description="Helical" evidence="19">
    <location>
        <begin position="288"/>
        <end position="312"/>
    </location>
</feature>
<keyword evidence="22" id="KW-1185">Reference proteome</keyword>
<dbReference type="Proteomes" id="UP000504603">
    <property type="component" value="Unplaced"/>
</dbReference>
<evidence type="ECO:0000256" key="7">
    <source>
        <dbReference type="ARBA" id="ARBA00022692"/>
    </source>
</evidence>
<dbReference type="Pfam" id="PF00069">
    <property type="entry name" value="Pkinase"/>
    <property type="match status" value="1"/>
</dbReference>
<evidence type="ECO:0000256" key="9">
    <source>
        <dbReference type="ARBA" id="ARBA00022734"/>
    </source>
</evidence>
<evidence type="ECO:0000256" key="11">
    <source>
        <dbReference type="ARBA" id="ARBA00022777"/>
    </source>
</evidence>
<dbReference type="Gene3D" id="3.30.200.20">
    <property type="entry name" value="Phosphorylase Kinase, domain 1"/>
    <property type="match status" value="1"/>
</dbReference>
<dbReference type="FunFam" id="1.10.510.10:FF:000240">
    <property type="entry name" value="Lectin-domain containing receptor kinase A4.3"/>
    <property type="match status" value="1"/>
</dbReference>
<dbReference type="GO" id="GO:0005886">
    <property type="term" value="C:plasma membrane"/>
    <property type="evidence" value="ECO:0007669"/>
    <property type="project" value="UniProtKB-SubCell"/>
</dbReference>
<dbReference type="PROSITE" id="PS50011">
    <property type="entry name" value="PROTEIN_KINASE_DOM"/>
    <property type="match status" value="1"/>
</dbReference>
<evidence type="ECO:0000256" key="5">
    <source>
        <dbReference type="ARBA" id="ARBA00022475"/>
    </source>
</evidence>
<keyword evidence="6" id="KW-0808">Transferase</keyword>
<reference evidence="23" key="1">
    <citation type="submission" date="2025-08" db="UniProtKB">
        <authorList>
            <consortium name="RefSeq"/>
        </authorList>
    </citation>
    <scope>IDENTIFICATION</scope>
    <source>
        <strain evidence="23">OHB3-1</strain>
    </source>
</reference>
<feature type="binding site" evidence="17">
    <location>
        <position position="396"/>
    </location>
    <ligand>
        <name>ATP</name>
        <dbReference type="ChEBI" id="CHEBI:30616"/>
    </ligand>
</feature>
<dbReference type="KEGG" id="mcha:111008084"/>
<organism evidence="22 23">
    <name type="scientific">Momordica charantia</name>
    <name type="common">Bitter gourd</name>
    <name type="synonym">Balsam pear</name>
    <dbReference type="NCBI Taxonomy" id="3673"/>
    <lineage>
        <taxon>Eukaryota</taxon>
        <taxon>Viridiplantae</taxon>
        <taxon>Streptophyta</taxon>
        <taxon>Embryophyta</taxon>
        <taxon>Tracheophyta</taxon>
        <taxon>Spermatophyta</taxon>
        <taxon>Magnoliopsida</taxon>
        <taxon>eudicotyledons</taxon>
        <taxon>Gunneridae</taxon>
        <taxon>Pentapetalae</taxon>
        <taxon>rosids</taxon>
        <taxon>fabids</taxon>
        <taxon>Cucurbitales</taxon>
        <taxon>Cucurbitaceae</taxon>
        <taxon>Momordiceae</taxon>
        <taxon>Momordica</taxon>
    </lineage>
</organism>
<feature type="domain" description="Protein kinase" evidence="21">
    <location>
        <begin position="366"/>
        <end position="644"/>
    </location>
</feature>
<dbReference type="Gene3D" id="1.10.510.10">
    <property type="entry name" value="Transferase(Phosphotransferase) domain 1"/>
    <property type="match status" value="1"/>
</dbReference>
<evidence type="ECO:0000313" key="23">
    <source>
        <dbReference type="RefSeq" id="XP_022136353.1"/>
    </source>
</evidence>
<evidence type="ECO:0000256" key="8">
    <source>
        <dbReference type="ARBA" id="ARBA00022729"/>
    </source>
</evidence>
<dbReference type="PROSITE" id="PS00108">
    <property type="entry name" value="PROTEIN_KINASE_ST"/>
    <property type="match status" value="1"/>
</dbReference>
<keyword evidence="7 19" id="KW-0812">Transmembrane</keyword>
<proteinExistence type="inferred from homology"/>